<dbReference type="InterPro" id="IPR000160">
    <property type="entry name" value="GGDEF_dom"/>
</dbReference>
<reference evidence="2 4" key="1">
    <citation type="submission" date="2015-03" db="EMBL/GenBank/DDBJ databases">
        <authorList>
            <person name="Hassan Y.I."/>
            <person name="Lepp D."/>
            <person name="Zhou T."/>
        </authorList>
    </citation>
    <scope>NUCLEOTIDE SEQUENCE [LARGE SCALE GENOMIC DNA]</scope>
    <source>
        <strain evidence="2 4">DSM 17137</strain>
    </source>
</reference>
<dbReference type="Gene3D" id="3.30.70.270">
    <property type="match status" value="1"/>
</dbReference>
<dbReference type="RefSeq" id="WP_046136203.1">
    <property type="nucleotide sequence ID" value="NZ_FQVC01000001.1"/>
</dbReference>
<evidence type="ECO:0000313" key="3">
    <source>
        <dbReference type="EMBL" id="SHE39791.1"/>
    </source>
</evidence>
<dbReference type="InterPro" id="IPR043128">
    <property type="entry name" value="Rev_trsase/Diguanyl_cyclase"/>
</dbReference>
<protein>
    <submittedName>
        <fullName evidence="3">Diguanylate cyclase (GGDEF) domain-containing protein</fullName>
    </submittedName>
</protein>
<dbReference type="AlphaFoldDB" id="A0A0F5LKL3"/>
<dbReference type="Pfam" id="PF00990">
    <property type="entry name" value="GGDEF"/>
    <property type="match status" value="1"/>
</dbReference>
<dbReference type="PROSITE" id="PS50887">
    <property type="entry name" value="GGDEF"/>
    <property type="match status" value="1"/>
</dbReference>
<dbReference type="EMBL" id="LAJF01000092">
    <property type="protein sequence ID" value="KKB82724.1"/>
    <property type="molecule type" value="Genomic_DNA"/>
</dbReference>
<dbReference type="EMBL" id="FQVC01000001">
    <property type="protein sequence ID" value="SHE39791.1"/>
    <property type="molecule type" value="Genomic_DNA"/>
</dbReference>
<dbReference type="NCBIfam" id="TIGR00254">
    <property type="entry name" value="GGDEF"/>
    <property type="match status" value="1"/>
</dbReference>
<name>A0A0F5LKL3_9HYPH</name>
<feature type="domain" description="GGDEF" evidence="1">
    <location>
        <begin position="73"/>
        <end position="208"/>
    </location>
</feature>
<keyword evidence="4" id="KW-1185">Reference proteome</keyword>
<evidence type="ECO:0000313" key="4">
    <source>
        <dbReference type="Proteomes" id="UP000033608"/>
    </source>
</evidence>
<dbReference type="Proteomes" id="UP000033608">
    <property type="component" value="Unassembled WGS sequence"/>
</dbReference>
<dbReference type="PATRIC" id="fig|1121477.3.peg.4294"/>
<proteinExistence type="predicted"/>
<dbReference type="SUPFAM" id="SSF55073">
    <property type="entry name" value="Nucleotide cyclase"/>
    <property type="match status" value="1"/>
</dbReference>
<sequence length="219" mass="23895">MTDTAISKDGSDPFWSRVRTALGVLRPVRQQRERAPAYGQAAIARTLGMRTRLGAKIDEELAQSWTRSAERNVSLSLLIIEMDRSKEYFTAYGKASADDCLSAMQSAIRHCLPREGDKCLRLGRNGFVVVLPDFPALMARSIAAQIAAAVRSEGLAHKESHAGIVTASIGVAVSNPQGGYDKKFFETAAEALKKAQRRGIGRIEAVDLRPAQQRKRKAG</sequence>
<dbReference type="SMART" id="SM00267">
    <property type="entry name" value="GGDEF"/>
    <property type="match status" value="1"/>
</dbReference>
<dbReference type="PANTHER" id="PTHR44757">
    <property type="entry name" value="DIGUANYLATE CYCLASE DGCP"/>
    <property type="match status" value="1"/>
</dbReference>
<accession>A0A0F5LKL3</accession>
<dbReference type="OrthoDB" id="7945401at2"/>
<reference evidence="3 5" key="2">
    <citation type="submission" date="2016-11" db="EMBL/GenBank/DDBJ databases">
        <authorList>
            <person name="Jaros S."/>
            <person name="Januszkiewicz K."/>
            <person name="Wedrychowicz H."/>
        </authorList>
    </citation>
    <scope>NUCLEOTIDE SEQUENCE [LARGE SCALE GENOMIC DNA]</scope>
    <source>
        <strain evidence="3 5">DSM 17137</strain>
    </source>
</reference>
<gene>
    <name evidence="3" type="ORF">SAMN02745223_00275</name>
    <name evidence="2" type="ORF">VW29_15610</name>
</gene>
<dbReference type="CDD" id="cd01949">
    <property type="entry name" value="GGDEF"/>
    <property type="match status" value="1"/>
</dbReference>
<dbReference type="InterPro" id="IPR029787">
    <property type="entry name" value="Nucleotide_cyclase"/>
</dbReference>
<evidence type="ECO:0000313" key="5">
    <source>
        <dbReference type="Proteomes" id="UP000184533"/>
    </source>
</evidence>
<dbReference type="InterPro" id="IPR052155">
    <property type="entry name" value="Biofilm_reg_signaling"/>
</dbReference>
<organism evidence="2 4">
    <name type="scientific">Devosia limi DSM 17137</name>
    <dbReference type="NCBI Taxonomy" id="1121477"/>
    <lineage>
        <taxon>Bacteria</taxon>
        <taxon>Pseudomonadati</taxon>
        <taxon>Pseudomonadota</taxon>
        <taxon>Alphaproteobacteria</taxon>
        <taxon>Hyphomicrobiales</taxon>
        <taxon>Devosiaceae</taxon>
        <taxon>Devosia</taxon>
    </lineage>
</organism>
<dbReference type="STRING" id="1121477.SAMN02745223_00275"/>
<dbReference type="Proteomes" id="UP000184533">
    <property type="component" value="Unassembled WGS sequence"/>
</dbReference>
<dbReference type="PANTHER" id="PTHR44757:SF2">
    <property type="entry name" value="BIOFILM ARCHITECTURE MAINTENANCE PROTEIN MBAA"/>
    <property type="match status" value="1"/>
</dbReference>
<evidence type="ECO:0000313" key="2">
    <source>
        <dbReference type="EMBL" id="KKB82724.1"/>
    </source>
</evidence>
<evidence type="ECO:0000259" key="1">
    <source>
        <dbReference type="PROSITE" id="PS50887"/>
    </source>
</evidence>